<comment type="catalytic activity">
    <reaction evidence="20">
        <text>IMP + H2O = 5-formamido-1-(5-phospho-D-ribosyl)imidazole-4-carboxamide</text>
        <dbReference type="Rhea" id="RHEA:18445"/>
        <dbReference type="ChEBI" id="CHEBI:15377"/>
        <dbReference type="ChEBI" id="CHEBI:58053"/>
        <dbReference type="ChEBI" id="CHEBI:58467"/>
        <dbReference type="EC" id="3.5.4.10"/>
    </reaction>
    <physiologicalReaction direction="right-to-left" evidence="20">
        <dbReference type="Rhea" id="RHEA:18447"/>
    </physiologicalReaction>
</comment>
<keyword evidence="15" id="KW-0067">ATP-binding</keyword>
<evidence type="ECO:0000256" key="3">
    <source>
        <dbReference type="ARBA" id="ARBA00004844"/>
    </source>
</evidence>
<dbReference type="EMBL" id="CASHTH010003426">
    <property type="protein sequence ID" value="CAI8044851.1"/>
    <property type="molecule type" value="Genomic_DNA"/>
</dbReference>
<evidence type="ECO:0000256" key="1">
    <source>
        <dbReference type="ARBA" id="ARBA00000945"/>
    </source>
</evidence>
<dbReference type="NCBIfam" id="NF002049">
    <property type="entry name" value="PRK00881.1"/>
    <property type="match status" value="1"/>
</dbReference>
<evidence type="ECO:0000256" key="6">
    <source>
        <dbReference type="ARBA" id="ARBA00012253"/>
    </source>
</evidence>
<dbReference type="Gene3D" id="3.40.50.1380">
    <property type="entry name" value="Methylglyoxal synthase-like domain"/>
    <property type="match status" value="1"/>
</dbReference>
<evidence type="ECO:0000259" key="21">
    <source>
        <dbReference type="PROSITE" id="PS51855"/>
    </source>
</evidence>
<dbReference type="InterPro" id="IPR024051">
    <property type="entry name" value="AICAR_Tfase_dup_dom_sf"/>
</dbReference>
<comment type="caution">
    <text evidence="22">The sequence shown here is derived from an EMBL/GenBank/DDBJ whole genome shotgun (WGS) entry which is preliminary data.</text>
</comment>
<dbReference type="PROSITE" id="PS51855">
    <property type="entry name" value="MGS"/>
    <property type="match status" value="1"/>
</dbReference>
<dbReference type="Pfam" id="PF02142">
    <property type="entry name" value="MGS"/>
    <property type="match status" value="1"/>
</dbReference>
<comment type="catalytic activity">
    <reaction evidence="19">
        <text>(6R)-10-formyltetrahydrofolate + 5-amino-1-(5-phospho-beta-D-ribosyl)imidazole-4-carboxamide = 5-formamido-1-(5-phospho-D-ribosyl)imidazole-4-carboxamide + (6S)-5,6,7,8-tetrahydrofolate</text>
        <dbReference type="Rhea" id="RHEA:22192"/>
        <dbReference type="ChEBI" id="CHEBI:57453"/>
        <dbReference type="ChEBI" id="CHEBI:58467"/>
        <dbReference type="ChEBI" id="CHEBI:58475"/>
        <dbReference type="ChEBI" id="CHEBI:195366"/>
        <dbReference type="EC" id="2.1.2.3"/>
    </reaction>
    <physiologicalReaction direction="left-to-right" evidence="19">
        <dbReference type="Rhea" id="RHEA:22193"/>
    </physiologicalReaction>
</comment>
<dbReference type="GO" id="GO:0006189">
    <property type="term" value="P:'de novo' IMP biosynthetic process"/>
    <property type="evidence" value="ECO:0007669"/>
    <property type="project" value="InterPro"/>
</dbReference>
<dbReference type="NCBIfam" id="TIGR00355">
    <property type="entry name" value="purH"/>
    <property type="match status" value="1"/>
</dbReference>
<dbReference type="Proteomes" id="UP001174909">
    <property type="component" value="Unassembled WGS sequence"/>
</dbReference>
<evidence type="ECO:0000256" key="7">
    <source>
        <dbReference type="ARBA" id="ARBA00012712"/>
    </source>
</evidence>
<dbReference type="InterPro" id="IPR036914">
    <property type="entry name" value="MGS-like_dom_sf"/>
</dbReference>
<dbReference type="Pfam" id="PF02769">
    <property type="entry name" value="AIRS_C"/>
    <property type="match status" value="1"/>
</dbReference>
<evidence type="ECO:0000256" key="20">
    <source>
        <dbReference type="ARBA" id="ARBA00048341"/>
    </source>
</evidence>
<organism evidence="22 23">
    <name type="scientific">Geodia barretti</name>
    <name type="common">Barrett's horny sponge</name>
    <dbReference type="NCBI Taxonomy" id="519541"/>
    <lineage>
        <taxon>Eukaryota</taxon>
        <taxon>Metazoa</taxon>
        <taxon>Porifera</taxon>
        <taxon>Demospongiae</taxon>
        <taxon>Heteroscleromorpha</taxon>
        <taxon>Tetractinellida</taxon>
        <taxon>Astrophorina</taxon>
        <taxon>Geodiidae</taxon>
        <taxon>Geodia</taxon>
    </lineage>
</organism>
<evidence type="ECO:0000256" key="4">
    <source>
        <dbReference type="ARBA" id="ARBA00004954"/>
    </source>
</evidence>
<evidence type="ECO:0000256" key="13">
    <source>
        <dbReference type="ARBA" id="ARBA00022755"/>
    </source>
</evidence>
<dbReference type="PANTHER" id="PTHR11692:SF0">
    <property type="entry name" value="BIFUNCTIONAL PURINE BIOSYNTHESIS PROTEIN ATIC"/>
    <property type="match status" value="1"/>
</dbReference>
<dbReference type="Gene3D" id="3.30.1330.10">
    <property type="entry name" value="PurM-like, N-terminal domain"/>
    <property type="match status" value="1"/>
</dbReference>
<dbReference type="SMART" id="SM00798">
    <property type="entry name" value="AICARFT_IMPCHas"/>
    <property type="match status" value="1"/>
</dbReference>
<dbReference type="GO" id="GO:0005524">
    <property type="term" value="F:ATP binding"/>
    <property type="evidence" value="ECO:0007669"/>
    <property type="project" value="UniProtKB-KW"/>
</dbReference>
<evidence type="ECO:0000256" key="15">
    <source>
        <dbReference type="ARBA" id="ARBA00022840"/>
    </source>
</evidence>
<evidence type="ECO:0000313" key="22">
    <source>
        <dbReference type="EMBL" id="CAI8044851.1"/>
    </source>
</evidence>
<proteinExistence type="inferred from homology"/>
<keyword evidence="12" id="KW-0547">Nucleotide-binding</keyword>
<dbReference type="HAMAP" id="MF_00741">
    <property type="entry name" value="AIRS"/>
    <property type="match status" value="1"/>
</dbReference>
<gene>
    <name evidence="22" type="ORF">GBAR_LOCUS24843</name>
</gene>
<evidence type="ECO:0000256" key="16">
    <source>
        <dbReference type="ARBA" id="ARBA00023268"/>
    </source>
</evidence>
<evidence type="ECO:0000256" key="19">
    <source>
        <dbReference type="ARBA" id="ARBA00047515"/>
    </source>
</evidence>
<evidence type="ECO:0000256" key="17">
    <source>
        <dbReference type="ARBA" id="ARBA00032307"/>
    </source>
</evidence>
<dbReference type="Pfam" id="PF01808">
    <property type="entry name" value="AICARFT_IMPCHas"/>
    <property type="match status" value="1"/>
</dbReference>
<evidence type="ECO:0000256" key="10">
    <source>
        <dbReference type="ARBA" id="ARBA00022598"/>
    </source>
</evidence>
<dbReference type="AlphaFoldDB" id="A0AA35TCC1"/>
<dbReference type="InterPro" id="IPR036676">
    <property type="entry name" value="PurM-like_C_sf"/>
</dbReference>
<dbReference type="FunFam" id="3.40.50.1380:FF:000001">
    <property type="entry name" value="Bifunctional purine biosynthesis protein PurH"/>
    <property type="match status" value="1"/>
</dbReference>
<keyword evidence="13" id="KW-0658">Purine biosynthesis</keyword>
<dbReference type="EC" id="3.5.4.10" evidence="7"/>
<dbReference type="PANTHER" id="PTHR11692">
    <property type="entry name" value="BIFUNCTIONAL PURINE BIOSYNTHESIS PROTEIN PURH"/>
    <property type="match status" value="1"/>
</dbReference>
<evidence type="ECO:0000256" key="12">
    <source>
        <dbReference type="ARBA" id="ARBA00022741"/>
    </source>
</evidence>
<dbReference type="CDD" id="cd02196">
    <property type="entry name" value="PurM"/>
    <property type="match status" value="1"/>
</dbReference>
<keyword evidence="10" id="KW-0436">Ligase</keyword>
<keyword evidence="23" id="KW-1185">Reference proteome</keyword>
<comment type="pathway">
    <text evidence="3">Purine metabolism; IMP biosynthesis via de novo pathway; IMP from 5-formamido-1-(5-phospho-D-ribosyl)imidazole-4-carboxamide: step 1/1.</text>
</comment>
<comment type="subunit">
    <text evidence="18">Homodimer. Associates with internalized INSR complexes on Golgi/endosomal membranes. Interacts with INSR; ATIC together with PRKAA2/AMPK2 and HACD3/PTPLAD1 is proposed to be part of a signaling network regulating INSR autophosphorylation and endocytosis.</text>
</comment>
<dbReference type="Gene3D" id="3.90.650.10">
    <property type="entry name" value="PurM-like C-terminal domain"/>
    <property type="match status" value="1"/>
</dbReference>
<reference evidence="22" key="1">
    <citation type="submission" date="2023-03" db="EMBL/GenBank/DDBJ databases">
        <authorList>
            <person name="Steffen K."/>
            <person name="Cardenas P."/>
        </authorList>
    </citation>
    <scope>NUCLEOTIDE SEQUENCE</scope>
</reference>
<protein>
    <recommendedName>
        <fullName evidence="9">Bifunctional purine biosynthesis protein ATIC</fullName>
        <ecNumber evidence="6">2.1.2.3</ecNumber>
        <ecNumber evidence="7">3.5.4.10</ecNumber>
        <ecNumber evidence="8">6.3.3.1</ecNumber>
    </recommendedName>
    <alternativeName>
        <fullName evidence="17">AICAR transformylase/inosine monophosphate cyclohydrolase</fullName>
    </alternativeName>
</protein>
<keyword evidence="11" id="KW-0808">Transferase</keyword>
<dbReference type="HAMAP" id="MF_00139">
    <property type="entry name" value="PurH"/>
    <property type="match status" value="1"/>
</dbReference>
<sequence>MEDLKDRIKAFASMTHGPEVMGSGGGFAGMFELSGYRAPVLVASADGVGTKLKIAAQLGHFESIGQDLVTLNVNDILTKGAKPIFFLDYVSFSTLDQHRMETLLRGITWGCREVGCALIGGETAQMPGLYSDEDFDLAGFLVGVAEKDGILDSSTIVPGDCLVGIPSSGLHTNGFSLVRHVFNSDEDPSVLFRQFGDLNRRLGEELLTRHRCYYPELQPALGSMKGLAHITGGGLPGKVPSILPNNVAAKFQRGSWTVPPIFSLIQSEGQISEDEMLRVFNMGLGMVAVCREDEVDKIRETSPDAVVVGQVVARNGHEQNSHATAGYQRNGSVKALVSVFDKTGIVEFGQKLVESGFELISTGGTHRTLSEEGGLPVQQVSDVTGSPEILDGRVKTLHPVIHGGILARRDLPAHISELETYGIGTIDLVVGNLYPFAETISNPAVTMDDALENIDIGGPTMLRAAAKNFPSVAVVVDPDDYGWVADRLAGEGLTEGERRGLAAKAFQHVARYDFTVAGYLTEESSATESLPENLDLTFRQVATLRYGENPHQQGALYVPTAGQSGGIAGAQQLHGRELSYNNLMDADAAWRTVNDFAEPAAAVIKHANACGLSSHEDLAQAYLQAYDGDTVSAFGGIVGFNRTVTAAAAEAMHPVFYEVVVAPGYEPAALEILQRKRNLRVLAVNSGGAELGGISLDIRPITGGVLIQTPDSIAESPANWKTATEKVPTETEMDDLAFAWIACKHIKSNAIVFARNRTLMGMGAGQPNRVVSVHLSQRIAGEKAQGCVLASDAFFPFPDNIELAAEAGVTAIIQPGGSIRDDEVIEAANNHGIAMVFTGVRHFRH</sequence>
<dbReference type="InterPro" id="IPR010918">
    <property type="entry name" value="PurM-like_C_dom"/>
</dbReference>
<dbReference type="NCBIfam" id="TIGR00878">
    <property type="entry name" value="purM"/>
    <property type="match status" value="1"/>
</dbReference>
<dbReference type="InterPro" id="IPR002695">
    <property type="entry name" value="PurH-like"/>
</dbReference>
<accession>A0AA35TCC1</accession>
<name>A0AA35TCC1_GEOBA</name>
<dbReference type="SUPFAM" id="SSF52335">
    <property type="entry name" value="Methylglyoxal synthase-like"/>
    <property type="match status" value="1"/>
</dbReference>
<dbReference type="EC" id="2.1.2.3" evidence="6"/>
<dbReference type="EC" id="6.3.3.1" evidence="8"/>
<dbReference type="FunFam" id="3.40.140.20:FF:000002">
    <property type="entry name" value="Bifunctional purine biosynthesis protein PurH"/>
    <property type="match status" value="1"/>
</dbReference>
<keyword evidence="16" id="KW-0511">Multifunctional enzyme</keyword>
<comment type="catalytic activity">
    <reaction evidence="1">
        <text>10-formyldihydrofolate + 5-amino-1-(5-phospho-beta-D-ribosyl)imidazole-4-carboxamide = 5-formamido-1-(5-phospho-D-ribosyl)imidazole-4-carboxamide + 7,8-dihydrofolate</text>
        <dbReference type="Rhea" id="RHEA:59144"/>
        <dbReference type="ChEBI" id="CHEBI:57451"/>
        <dbReference type="ChEBI" id="CHEBI:57452"/>
        <dbReference type="ChEBI" id="CHEBI:58467"/>
        <dbReference type="ChEBI" id="CHEBI:58475"/>
    </reaction>
    <physiologicalReaction direction="left-to-right" evidence="1">
        <dbReference type="Rhea" id="RHEA:59145"/>
    </physiologicalReaction>
</comment>
<evidence type="ECO:0000256" key="11">
    <source>
        <dbReference type="ARBA" id="ARBA00022679"/>
    </source>
</evidence>
<keyword evidence="14" id="KW-0378">Hydrolase</keyword>
<dbReference type="CDD" id="cd01421">
    <property type="entry name" value="IMPCH"/>
    <property type="match status" value="1"/>
</dbReference>
<dbReference type="GO" id="GO:0004641">
    <property type="term" value="F:phosphoribosylformylglycinamidine cyclo-ligase activity"/>
    <property type="evidence" value="ECO:0007669"/>
    <property type="project" value="UniProtKB-EC"/>
</dbReference>
<evidence type="ECO:0000313" key="23">
    <source>
        <dbReference type="Proteomes" id="UP001174909"/>
    </source>
</evidence>
<dbReference type="GO" id="GO:0005829">
    <property type="term" value="C:cytosol"/>
    <property type="evidence" value="ECO:0007669"/>
    <property type="project" value="TreeGrafter"/>
</dbReference>
<dbReference type="SUPFAM" id="SSF56042">
    <property type="entry name" value="PurM C-terminal domain-like"/>
    <property type="match status" value="1"/>
</dbReference>
<dbReference type="GO" id="GO:0004643">
    <property type="term" value="F:phosphoribosylaminoimidazolecarboxamide formyltransferase activity"/>
    <property type="evidence" value="ECO:0007669"/>
    <property type="project" value="UniProtKB-EC"/>
</dbReference>
<evidence type="ECO:0000256" key="5">
    <source>
        <dbReference type="ARBA" id="ARBA00007667"/>
    </source>
</evidence>
<dbReference type="SUPFAM" id="SSF53927">
    <property type="entry name" value="Cytidine deaminase-like"/>
    <property type="match status" value="1"/>
</dbReference>
<dbReference type="SUPFAM" id="SSF55326">
    <property type="entry name" value="PurM N-terminal domain-like"/>
    <property type="match status" value="1"/>
</dbReference>
<evidence type="ECO:0000256" key="14">
    <source>
        <dbReference type="ARBA" id="ARBA00022801"/>
    </source>
</evidence>
<comment type="similarity">
    <text evidence="5">Belongs to the PurH family.</text>
</comment>
<dbReference type="Gene3D" id="3.40.140.20">
    <property type="match status" value="2"/>
</dbReference>
<evidence type="ECO:0000256" key="9">
    <source>
        <dbReference type="ARBA" id="ARBA00017905"/>
    </source>
</evidence>
<comment type="pathway">
    <text evidence="2">Purine metabolism; IMP biosynthesis via de novo pathway; 5-amino-1-(5-phospho-D-ribosyl)imidazole from N(2)-formyl-N(1)-(5-phospho-D-ribosyl)glycinamide: step 2/2.</text>
</comment>
<dbReference type="FunFam" id="3.40.140.20:FF:000001">
    <property type="entry name" value="Bifunctional purine biosynthesis protein PurH"/>
    <property type="match status" value="1"/>
</dbReference>
<evidence type="ECO:0000256" key="18">
    <source>
        <dbReference type="ARBA" id="ARBA00046691"/>
    </source>
</evidence>
<evidence type="ECO:0000256" key="8">
    <source>
        <dbReference type="ARBA" id="ARBA00013047"/>
    </source>
</evidence>
<dbReference type="InterPro" id="IPR016188">
    <property type="entry name" value="PurM-like_N"/>
</dbReference>
<dbReference type="GO" id="GO:0003937">
    <property type="term" value="F:IMP cyclohydrolase activity"/>
    <property type="evidence" value="ECO:0007669"/>
    <property type="project" value="UniProtKB-EC"/>
</dbReference>
<dbReference type="InterPro" id="IPR036921">
    <property type="entry name" value="PurM-like_N_sf"/>
</dbReference>
<comment type="pathway">
    <text evidence="4">Purine metabolism; IMP biosynthesis via de novo pathway; 5-formamido-1-(5-phospho-D-ribosyl)imidazole-4-carboxamide from 5-amino-1-(5-phospho-D-ribosyl)imidazole-4-carboxamide (10-formyl THF route): step 1/1.</text>
</comment>
<dbReference type="Pfam" id="PF00586">
    <property type="entry name" value="AIRS"/>
    <property type="match status" value="1"/>
</dbReference>
<dbReference type="InterPro" id="IPR011607">
    <property type="entry name" value="MGS-like_dom"/>
</dbReference>
<dbReference type="InterPro" id="IPR004733">
    <property type="entry name" value="PurM_cligase"/>
</dbReference>
<dbReference type="SMART" id="SM00851">
    <property type="entry name" value="MGS"/>
    <property type="match status" value="1"/>
</dbReference>
<feature type="domain" description="MGS-like" evidence="21">
    <location>
        <begin position="325"/>
        <end position="476"/>
    </location>
</feature>
<dbReference type="InterPro" id="IPR016193">
    <property type="entry name" value="Cytidine_deaminase-like"/>
</dbReference>
<evidence type="ECO:0000256" key="2">
    <source>
        <dbReference type="ARBA" id="ARBA00004686"/>
    </source>
</evidence>